<keyword evidence="1" id="KW-0472">Membrane</keyword>
<organism evidence="2 3">
    <name type="scientific">Roseicyclus mahoneyensis</name>
    <dbReference type="NCBI Taxonomy" id="164332"/>
    <lineage>
        <taxon>Bacteria</taxon>
        <taxon>Pseudomonadati</taxon>
        <taxon>Pseudomonadota</taxon>
        <taxon>Alphaproteobacteria</taxon>
        <taxon>Rhodobacterales</taxon>
        <taxon>Roseobacteraceae</taxon>
        <taxon>Roseicyclus</taxon>
    </lineage>
</organism>
<evidence type="ECO:0000256" key="1">
    <source>
        <dbReference type="SAM" id="Phobius"/>
    </source>
</evidence>
<feature type="transmembrane region" description="Helical" evidence="1">
    <location>
        <begin position="266"/>
        <end position="293"/>
    </location>
</feature>
<protein>
    <submittedName>
        <fullName evidence="2">Uncharacterized protein</fullName>
    </submittedName>
</protein>
<keyword evidence="1" id="KW-0812">Transmembrane</keyword>
<proteinExistence type="predicted"/>
<comment type="caution">
    <text evidence="2">The sequence shown here is derived from an EMBL/GenBank/DDBJ whole genome shotgun (WGS) entry which is preliminary data.</text>
</comment>
<dbReference type="RefSeq" id="WP_109669721.1">
    <property type="nucleotide sequence ID" value="NZ_QGGW01000008.1"/>
</dbReference>
<dbReference type="EMBL" id="QGGW01000008">
    <property type="protein sequence ID" value="PWK59349.1"/>
    <property type="molecule type" value="Genomic_DNA"/>
</dbReference>
<dbReference type="AlphaFoldDB" id="A0A316GEC3"/>
<gene>
    <name evidence="2" type="ORF">C7455_108117</name>
</gene>
<feature type="transmembrane region" description="Helical" evidence="1">
    <location>
        <begin position="94"/>
        <end position="127"/>
    </location>
</feature>
<accession>A0A316GEC3</accession>
<reference evidence="2 3" key="1">
    <citation type="submission" date="2018-05" db="EMBL/GenBank/DDBJ databases">
        <title>Genomic Encyclopedia of Type Strains, Phase IV (KMG-IV): sequencing the most valuable type-strain genomes for metagenomic binning, comparative biology and taxonomic classification.</title>
        <authorList>
            <person name="Goeker M."/>
        </authorList>
    </citation>
    <scope>NUCLEOTIDE SEQUENCE [LARGE SCALE GENOMIC DNA]</scope>
    <source>
        <strain evidence="2 3">DSM 16097</strain>
    </source>
</reference>
<name>A0A316GEC3_9RHOB</name>
<keyword evidence="1" id="KW-1133">Transmembrane helix</keyword>
<dbReference type="Proteomes" id="UP000245708">
    <property type="component" value="Unassembled WGS sequence"/>
</dbReference>
<evidence type="ECO:0000313" key="3">
    <source>
        <dbReference type="Proteomes" id="UP000245708"/>
    </source>
</evidence>
<dbReference type="OrthoDB" id="7841833at2"/>
<feature type="transmembrane region" description="Helical" evidence="1">
    <location>
        <begin position="148"/>
        <end position="170"/>
    </location>
</feature>
<keyword evidence="3" id="KW-1185">Reference proteome</keyword>
<sequence length="303" mass="30885">MRHRWLWAVAGLVSLAIGVFDVTNERPLNPTLWPATAAAEDIALSAGAVYVSLRVINAALSTAQEVEIGASIGAQANLQPLKFLEPLDDTVERVAGVVFVIAAGAALAGLGLAPVAGLGLCLLGIGCLIRAAGEGRPRLAGIEGAGAYAMRMGAVFGLGLPVIFALGVGLGDALTASRWDRAMSDLAGVTEEARVLVGAVVDAELAASGVDPGVFAEDAQTEAGGGWFDWIGSGVQSVGEGFGGAVEATRRYIRAGGLLMSRADDVFSASLTIIGVFVLRTLVLPGLLLWALVGLMRRVVAAG</sequence>
<evidence type="ECO:0000313" key="2">
    <source>
        <dbReference type="EMBL" id="PWK59349.1"/>
    </source>
</evidence>